<organism evidence="3 4">
    <name type="scientific">Labilithrix luteola</name>
    <dbReference type="NCBI Taxonomy" id="1391654"/>
    <lineage>
        <taxon>Bacteria</taxon>
        <taxon>Pseudomonadati</taxon>
        <taxon>Myxococcota</taxon>
        <taxon>Polyangia</taxon>
        <taxon>Polyangiales</taxon>
        <taxon>Labilitrichaceae</taxon>
        <taxon>Labilithrix</taxon>
    </lineage>
</organism>
<dbReference type="RefSeq" id="WP_146649937.1">
    <property type="nucleotide sequence ID" value="NZ_CP012333.1"/>
</dbReference>
<protein>
    <recommendedName>
        <fullName evidence="5">Outer membrane lipoprotein BamD-like domain-containing protein</fullName>
    </recommendedName>
</protein>
<dbReference type="InterPro" id="IPR011990">
    <property type="entry name" value="TPR-like_helical_dom_sf"/>
</dbReference>
<evidence type="ECO:0000313" key="3">
    <source>
        <dbReference type="EMBL" id="AKU98856.1"/>
    </source>
</evidence>
<evidence type="ECO:0000256" key="1">
    <source>
        <dbReference type="SAM" id="MobiDB-lite"/>
    </source>
</evidence>
<feature type="region of interest" description="Disordered" evidence="1">
    <location>
        <begin position="94"/>
        <end position="160"/>
    </location>
</feature>
<feature type="transmembrane region" description="Helical" evidence="2">
    <location>
        <begin position="60"/>
        <end position="83"/>
    </location>
</feature>
<dbReference type="SUPFAM" id="SSF48452">
    <property type="entry name" value="TPR-like"/>
    <property type="match status" value="1"/>
</dbReference>
<reference evidence="3 4" key="1">
    <citation type="submission" date="2015-08" db="EMBL/GenBank/DDBJ databases">
        <authorList>
            <person name="Babu N.S."/>
            <person name="Beckwith C.J."/>
            <person name="Beseler K.G."/>
            <person name="Brison A."/>
            <person name="Carone J.V."/>
            <person name="Caskin T.P."/>
            <person name="Diamond M."/>
            <person name="Durham M.E."/>
            <person name="Foxe J.M."/>
            <person name="Go M."/>
            <person name="Henderson B.A."/>
            <person name="Jones I.B."/>
            <person name="McGettigan J.A."/>
            <person name="Micheletti S.J."/>
            <person name="Nasrallah M.E."/>
            <person name="Ortiz D."/>
            <person name="Piller C.R."/>
            <person name="Privatt S.R."/>
            <person name="Schneider S.L."/>
            <person name="Sharp S."/>
            <person name="Smith T.C."/>
            <person name="Stanton J.D."/>
            <person name="Ullery H.E."/>
            <person name="Wilson R.J."/>
            <person name="Serrano M.G."/>
            <person name="Buck G."/>
            <person name="Lee V."/>
            <person name="Wang Y."/>
            <person name="Carvalho R."/>
            <person name="Voegtly L."/>
            <person name="Shi R."/>
            <person name="Duckworth R."/>
            <person name="Johnson A."/>
            <person name="Loviza R."/>
            <person name="Walstead R."/>
            <person name="Shah Z."/>
            <person name="Kiflezghi M."/>
            <person name="Wade K."/>
            <person name="Ball S.L."/>
            <person name="Bradley K.W."/>
            <person name="Asai D.J."/>
            <person name="Bowman C.A."/>
            <person name="Russell D.A."/>
            <person name="Pope W.H."/>
            <person name="Jacobs-Sera D."/>
            <person name="Hendrix R.W."/>
            <person name="Hatfull G.F."/>
        </authorList>
    </citation>
    <scope>NUCLEOTIDE SEQUENCE [LARGE SCALE GENOMIC DNA]</scope>
    <source>
        <strain evidence="3 4">DSM 27648</strain>
    </source>
</reference>
<feature type="compositionally biased region" description="Basic and acidic residues" evidence="1">
    <location>
        <begin position="117"/>
        <end position="129"/>
    </location>
</feature>
<evidence type="ECO:0000313" key="4">
    <source>
        <dbReference type="Proteomes" id="UP000064967"/>
    </source>
</evidence>
<sequence>MTTPPDPLADALRAALEQEDHVNDDALLKRAIDGAMTSLETSTLAGAKAPARLSRSNVKLLRYALPVAAAFGASVAMASAYFVTRSYSITTAREEAEKKAPQAQGHSASDAPAKANATEERTTEEKTVSIDELPSVGAPAQAPKATGKEPSTARHDESVNDTASAAELFREANGERRAGNVPNAIQLYRSLQSRYPNAAESHASRVSLGRLLLDRQSDPRGALAEFDAYLQVSGDETLAEEARVGRALAFQRLGERDEERRAWLELLQHHPDSLQVPRARQRLEALENSHTP</sequence>
<dbReference type="InterPro" id="IPR019734">
    <property type="entry name" value="TPR_rpt"/>
</dbReference>
<keyword evidence="2" id="KW-1133">Transmembrane helix</keyword>
<dbReference type="Gene3D" id="1.25.40.10">
    <property type="entry name" value="Tetratricopeptide repeat domain"/>
    <property type="match status" value="1"/>
</dbReference>
<dbReference type="OrthoDB" id="5515856at2"/>
<accession>A0A0K1PZP8</accession>
<dbReference type="Proteomes" id="UP000064967">
    <property type="component" value="Chromosome"/>
</dbReference>
<proteinExistence type="predicted"/>
<dbReference type="KEGG" id="llu:AKJ09_05520"/>
<gene>
    <name evidence="3" type="ORF">AKJ09_05520</name>
</gene>
<dbReference type="EMBL" id="CP012333">
    <property type="protein sequence ID" value="AKU98856.1"/>
    <property type="molecule type" value="Genomic_DNA"/>
</dbReference>
<dbReference type="Pfam" id="PF13174">
    <property type="entry name" value="TPR_6"/>
    <property type="match status" value="2"/>
</dbReference>
<keyword evidence="2" id="KW-0812">Transmembrane</keyword>
<keyword evidence="4" id="KW-1185">Reference proteome</keyword>
<name>A0A0K1PZP8_9BACT</name>
<evidence type="ECO:0008006" key="5">
    <source>
        <dbReference type="Google" id="ProtNLM"/>
    </source>
</evidence>
<dbReference type="STRING" id="1391654.AKJ09_05520"/>
<keyword evidence="2" id="KW-0472">Membrane</keyword>
<dbReference type="AlphaFoldDB" id="A0A0K1PZP8"/>
<evidence type="ECO:0000256" key="2">
    <source>
        <dbReference type="SAM" id="Phobius"/>
    </source>
</evidence>